<keyword evidence="2" id="KW-1185">Reference proteome</keyword>
<reference evidence="3" key="1">
    <citation type="submission" date="2016-11" db="UniProtKB">
        <authorList>
            <consortium name="WormBaseParasite"/>
        </authorList>
    </citation>
    <scope>IDENTIFICATION</scope>
</reference>
<evidence type="ECO:0000313" key="2">
    <source>
        <dbReference type="Proteomes" id="UP000095281"/>
    </source>
</evidence>
<dbReference type="AlphaFoldDB" id="A0A1I8BAY9"/>
<protein>
    <submittedName>
        <fullName evidence="3">Regulatory protein zeste</fullName>
    </submittedName>
</protein>
<accession>A0A1I8BAY9</accession>
<dbReference type="Proteomes" id="UP000095281">
    <property type="component" value="Unplaced"/>
</dbReference>
<sequence>MPVKKSQSAWFRDWIKRINGDSIYSTDGRIIFCRACMQHVPSAKFFQLNQHNQTTKHRLNLERYNSESTTNNQICMEQGTSSGSNELNLDFVGGQPIMDEYSKIFFLKAVFQHKDILFESYTGRQSWEIKDKLWQQIFNECVDAGCRGLVDAEHLRKVTWQNLQRRSKEKYDKSKKVGEGVVKFSKIDELVLSIIGLDSDKLNGNDVNGNYQPMLTGETTSFGESLDMVTKEEALSNPPSPINQGTSLESSIITINKRKSTQKRVEFPNELEDLRKRKICAEIMKIEAEARLINAQAEMKELEVEEKKMQFYNRQ</sequence>
<evidence type="ECO:0000256" key="1">
    <source>
        <dbReference type="SAM" id="Coils"/>
    </source>
</evidence>
<dbReference type="WBParaSite" id="MhA1_Contig185.frz3.gene43">
    <property type="protein sequence ID" value="MhA1_Contig185.frz3.gene43"/>
    <property type="gene ID" value="MhA1_Contig185.frz3.gene43"/>
</dbReference>
<proteinExistence type="predicted"/>
<keyword evidence="1" id="KW-0175">Coiled coil</keyword>
<feature type="coiled-coil region" evidence="1">
    <location>
        <begin position="285"/>
        <end position="315"/>
    </location>
</feature>
<evidence type="ECO:0000313" key="3">
    <source>
        <dbReference type="WBParaSite" id="MhA1_Contig185.frz3.gene43"/>
    </source>
</evidence>
<name>A0A1I8BAY9_MELHA</name>
<organism evidence="2 3">
    <name type="scientific">Meloidogyne hapla</name>
    <name type="common">Root-knot nematode worm</name>
    <dbReference type="NCBI Taxonomy" id="6305"/>
    <lineage>
        <taxon>Eukaryota</taxon>
        <taxon>Metazoa</taxon>
        <taxon>Ecdysozoa</taxon>
        <taxon>Nematoda</taxon>
        <taxon>Chromadorea</taxon>
        <taxon>Rhabditida</taxon>
        <taxon>Tylenchina</taxon>
        <taxon>Tylenchomorpha</taxon>
        <taxon>Tylenchoidea</taxon>
        <taxon>Meloidogynidae</taxon>
        <taxon>Meloidogyninae</taxon>
        <taxon>Meloidogyne</taxon>
    </lineage>
</organism>